<protein>
    <submittedName>
        <fullName evidence="2">Acyl dehydratase</fullName>
    </submittedName>
</protein>
<keyword evidence="3" id="KW-1185">Reference proteome</keyword>
<dbReference type="PANTHER" id="PTHR43664">
    <property type="entry name" value="MONOAMINE OXIDASE-RELATED"/>
    <property type="match status" value="1"/>
</dbReference>
<dbReference type="PANTHER" id="PTHR43664:SF1">
    <property type="entry name" value="BETA-METHYLMALYL-COA DEHYDRATASE"/>
    <property type="match status" value="1"/>
</dbReference>
<feature type="domain" description="MaoC-like" evidence="1">
    <location>
        <begin position="82"/>
        <end position="173"/>
    </location>
</feature>
<sequence length="211" mass="23228">MHGLCRVSVSYVPLRWMPTSVTEFACVSFDKCFAHLHLLPTFADLQSRQPCLKPLRNSAMSTERYFEDFSSGEIITLGPRIVEAGEIVEFASEFDPQPFHLDEEAGRKSLLGGLAASGWHTAALTMRMIYDAFLAQTASMGSPGITSVSWRRPVLAGDTLSGVAEVLETRRSSSRPQMGVVTFRITLANQKGETVMIQENPIFIGSREVPA</sequence>
<gene>
    <name evidence="2" type="ORF">C8N35_1132</name>
</gene>
<dbReference type="InterPro" id="IPR002539">
    <property type="entry name" value="MaoC-like_dom"/>
</dbReference>
<evidence type="ECO:0000259" key="1">
    <source>
        <dbReference type="Pfam" id="PF01575"/>
    </source>
</evidence>
<dbReference type="InterPro" id="IPR052342">
    <property type="entry name" value="MCH/BMMD"/>
</dbReference>
<comment type="caution">
    <text evidence="2">The sequence shown here is derived from an EMBL/GenBank/DDBJ whole genome shotgun (WGS) entry which is preliminary data.</text>
</comment>
<organism evidence="2 3">
    <name type="scientific">Breoghania corrubedonensis</name>
    <dbReference type="NCBI Taxonomy" id="665038"/>
    <lineage>
        <taxon>Bacteria</taxon>
        <taxon>Pseudomonadati</taxon>
        <taxon>Pseudomonadota</taxon>
        <taxon>Alphaproteobacteria</taxon>
        <taxon>Hyphomicrobiales</taxon>
        <taxon>Stappiaceae</taxon>
        <taxon>Breoghania</taxon>
    </lineage>
</organism>
<reference evidence="2 3" key="1">
    <citation type="submission" date="2018-04" db="EMBL/GenBank/DDBJ databases">
        <title>Genomic Encyclopedia of Archaeal and Bacterial Type Strains, Phase II (KMG-II): from individual species to whole genera.</title>
        <authorList>
            <person name="Goeker M."/>
        </authorList>
    </citation>
    <scope>NUCLEOTIDE SEQUENCE [LARGE SCALE GENOMIC DNA]</scope>
    <source>
        <strain evidence="2 3">DSM 23382</strain>
    </source>
</reference>
<dbReference type="SUPFAM" id="SSF54637">
    <property type="entry name" value="Thioesterase/thiol ester dehydrase-isomerase"/>
    <property type="match status" value="1"/>
</dbReference>
<name>A0A2T5UTZ1_9HYPH</name>
<dbReference type="Proteomes" id="UP000244081">
    <property type="component" value="Unassembled WGS sequence"/>
</dbReference>
<dbReference type="CDD" id="cd03454">
    <property type="entry name" value="YdeM"/>
    <property type="match status" value="1"/>
</dbReference>
<dbReference type="InterPro" id="IPR029069">
    <property type="entry name" value="HotDog_dom_sf"/>
</dbReference>
<dbReference type="Gene3D" id="3.10.129.10">
    <property type="entry name" value="Hotdog Thioesterase"/>
    <property type="match status" value="1"/>
</dbReference>
<dbReference type="AlphaFoldDB" id="A0A2T5UTZ1"/>
<accession>A0A2T5UTZ1</accession>
<proteinExistence type="predicted"/>
<evidence type="ECO:0000313" key="3">
    <source>
        <dbReference type="Proteomes" id="UP000244081"/>
    </source>
</evidence>
<dbReference type="EMBL" id="QAYG01000013">
    <property type="protein sequence ID" value="PTW54962.1"/>
    <property type="molecule type" value="Genomic_DNA"/>
</dbReference>
<evidence type="ECO:0000313" key="2">
    <source>
        <dbReference type="EMBL" id="PTW54962.1"/>
    </source>
</evidence>
<dbReference type="Pfam" id="PF01575">
    <property type="entry name" value="MaoC_dehydratas"/>
    <property type="match status" value="1"/>
</dbReference>